<evidence type="ECO:0000259" key="5">
    <source>
        <dbReference type="Pfam" id="PF13609"/>
    </source>
</evidence>
<dbReference type="PANTHER" id="PTHR34501">
    <property type="entry name" value="PROTEIN YDDL-RELATED"/>
    <property type="match status" value="1"/>
</dbReference>
<evidence type="ECO:0000313" key="7">
    <source>
        <dbReference type="Proteomes" id="UP000218332"/>
    </source>
</evidence>
<dbReference type="AlphaFoldDB" id="A0A2A2I399"/>
<gene>
    <name evidence="6" type="ORF">CF392_08830</name>
</gene>
<name>A0A2A2I399_9GAMM</name>
<dbReference type="InterPro" id="IPR050298">
    <property type="entry name" value="Gram-neg_bact_OMP"/>
</dbReference>
<dbReference type="SUPFAM" id="SSF56935">
    <property type="entry name" value="Porins"/>
    <property type="match status" value="1"/>
</dbReference>
<keyword evidence="2 4" id="KW-0732">Signal</keyword>
<keyword evidence="3" id="KW-0472">Membrane</keyword>
<dbReference type="RefSeq" id="WP_095611093.1">
    <property type="nucleotide sequence ID" value="NZ_NMPM01000046.1"/>
</dbReference>
<dbReference type="Proteomes" id="UP000218332">
    <property type="component" value="Unassembled WGS sequence"/>
</dbReference>
<evidence type="ECO:0000313" key="6">
    <source>
        <dbReference type="EMBL" id="PAV25888.1"/>
    </source>
</evidence>
<evidence type="ECO:0000256" key="3">
    <source>
        <dbReference type="ARBA" id="ARBA00023136"/>
    </source>
</evidence>
<evidence type="ECO:0000256" key="1">
    <source>
        <dbReference type="ARBA" id="ARBA00004571"/>
    </source>
</evidence>
<dbReference type="CDD" id="cd00342">
    <property type="entry name" value="gram_neg_porins"/>
    <property type="match status" value="1"/>
</dbReference>
<dbReference type="EMBL" id="NMPM01000046">
    <property type="protein sequence ID" value="PAV25888.1"/>
    <property type="molecule type" value="Genomic_DNA"/>
</dbReference>
<proteinExistence type="predicted"/>
<dbReference type="Gene3D" id="2.40.160.10">
    <property type="entry name" value="Porin"/>
    <property type="match status" value="1"/>
</dbReference>
<keyword evidence="7" id="KW-1185">Reference proteome</keyword>
<accession>A0A2A2I399</accession>
<evidence type="ECO:0000256" key="4">
    <source>
        <dbReference type="SAM" id="SignalP"/>
    </source>
</evidence>
<evidence type="ECO:0000256" key="2">
    <source>
        <dbReference type="ARBA" id="ARBA00022729"/>
    </source>
</evidence>
<dbReference type="GO" id="GO:0015288">
    <property type="term" value="F:porin activity"/>
    <property type="evidence" value="ECO:0007669"/>
    <property type="project" value="InterPro"/>
</dbReference>
<dbReference type="InterPro" id="IPR033900">
    <property type="entry name" value="Gram_neg_porin_domain"/>
</dbReference>
<protein>
    <submittedName>
        <fullName evidence="6">Porin</fullName>
    </submittedName>
</protein>
<dbReference type="InterPro" id="IPR001702">
    <property type="entry name" value="Porin_Gram-ve"/>
</dbReference>
<dbReference type="GO" id="GO:0009279">
    <property type="term" value="C:cell outer membrane"/>
    <property type="evidence" value="ECO:0007669"/>
    <property type="project" value="UniProtKB-SubCell"/>
</dbReference>
<feature type="signal peptide" evidence="4">
    <location>
        <begin position="1"/>
        <end position="21"/>
    </location>
</feature>
<dbReference type="PANTHER" id="PTHR34501:SF2">
    <property type="entry name" value="OUTER MEMBRANE PORIN F-RELATED"/>
    <property type="match status" value="1"/>
</dbReference>
<sequence length="344" mass="36684">MKKTLIASAVAAATFSGSAAAMTSEQLTNVIESMPTLYGNIQLVNRYVDSDVTGGGGQLDDNGSTIGVKHESEVAPGITAFGKLELEGIQADDKGDGQAGLTDLDEAYLGVKGEKFGQVWVGSDDSQYESLIGDYSNWVYEVGLNNLTSSFTTGEGDLVQYVSPNFGGLTLHGAVQVNGEADTGADNSYPYQLGAKYTMDALTVAVAMDSNDSAADASNENSYGLSVEYALDNLVLDAFYDFRSATDNNLIGGANNFDFAESGQNLVGVMGTYTLGANSFRLSYEFAEADATGDERERDVITLQAKHNVNGNMYVYAEALQRNNEDVNFSEEVNELNVGAVYYF</sequence>
<comment type="caution">
    <text evidence="6">The sequence shown here is derived from an EMBL/GenBank/DDBJ whole genome shotgun (WGS) entry which is preliminary data.</text>
</comment>
<dbReference type="PRINTS" id="PR00182">
    <property type="entry name" value="ECOLNEIPORIN"/>
</dbReference>
<comment type="subcellular location">
    <subcellularLocation>
        <location evidence="1">Cell outer membrane</location>
        <topology evidence="1">Multi-pass membrane protein</topology>
    </subcellularLocation>
</comment>
<organism evidence="6 7">
    <name type="scientific">Tamilnaduibacter salinus</name>
    <dbReference type="NCBI Taxonomy" id="1484056"/>
    <lineage>
        <taxon>Bacteria</taxon>
        <taxon>Pseudomonadati</taxon>
        <taxon>Pseudomonadota</taxon>
        <taxon>Gammaproteobacteria</taxon>
        <taxon>Pseudomonadales</taxon>
        <taxon>Marinobacteraceae</taxon>
        <taxon>Tamilnaduibacter</taxon>
    </lineage>
</organism>
<reference evidence="6 7" key="1">
    <citation type="submission" date="2017-07" db="EMBL/GenBank/DDBJ databases">
        <title>Tamlnaduibacter salinus (Mi-7) genome sequencing.</title>
        <authorList>
            <person name="Verma A."/>
            <person name="Krishnamurthi S."/>
        </authorList>
    </citation>
    <scope>NUCLEOTIDE SEQUENCE [LARGE SCALE GENOMIC DNA]</scope>
    <source>
        <strain evidence="6 7">Mi-7</strain>
    </source>
</reference>
<dbReference type="Pfam" id="PF13609">
    <property type="entry name" value="Porin_4"/>
    <property type="match status" value="1"/>
</dbReference>
<dbReference type="GO" id="GO:0034220">
    <property type="term" value="P:monoatomic ion transmembrane transport"/>
    <property type="evidence" value="ECO:0007669"/>
    <property type="project" value="InterPro"/>
</dbReference>
<feature type="chain" id="PRO_5013194881" evidence="4">
    <location>
        <begin position="22"/>
        <end position="344"/>
    </location>
</feature>
<feature type="domain" description="Porin" evidence="5">
    <location>
        <begin position="7"/>
        <end position="326"/>
    </location>
</feature>
<dbReference type="InterPro" id="IPR023614">
    <property type="entry name" value="Porin_dom_sf"/>
</dbReference>